<keyword evidence="2" id="KW-0472">Membrane</keyword>
<dbReference type="OrthoDB" id="9804150at2"/>
<dbReference type="EMBL" id="AMRG01000003">
    <property type="protein sequence ID" value="EKE85256.1"/>
    <property type="molecule type" value="Genomic_DNA"/>
</dbReference>
<feature type="compositionally biased region" description="Basic and acidic residues" evidence="1">
    <location>
        <begin position="269"/>
        <end position="278"/>
    </location>
</feature>
<dbReference type="PATRIC" id="fig|740709.3.peg.580"/>
<accession>K2JP43</accession>
<dbReference type="PANTHER" id="PTHR43267">
    <property type="entry name" value="TRNA THREONYLCARBAMOYLADENOSINE DEHYDRATASE"/>
    <property type="match status" value="1"/>
</dbReference>
<keyword evidence="2" id="KW-0812">Transmembrane</keyword>
<organism evidence="4 5">
    <name type="scientific">Idiomarina xiamenensis 10-D-4</name>
    <dbReference type="NCBI Taxonomy" id="740709"/>
    <lineage>
        <taxon>Bacteria</taxon>
        <taxon>Pseudomonadati</taxon>
        <taxon>Pseudomonadota</taxon>
        <taxon>Gammaproteobacteria</taxon>
        <taxon>Alteromonadales</taxon>
        <taxon>Idiomarinaceae</taxon>
        <taxon>Idiomarina</taxon>
    </lineage>
</organism>
<feature type="transmembrane region" description="Helical" evidence="2">
    <location>
        <begin position="232"/>
        <end position="251"/>
    </location>
</feature>
<evidence type="ECO:0000256" key="1">
    <source>
        <dbReference type="SAM" id="MobiDB-lite"/>
    </source>
</evidence>
<evidence type="ECO:0000256" key="2">
    <source>
        <dbReference type="SAM" id="Phobius"/>
    </source>
</evidence>
<dbReference type="Pfam" id="PF00899">
    <property type="entry name" value="ThiF"/>
    <property type="match status" value="1"/>
</dbReference>
<proteinExistence type="predicted"/>
<dbReference type="CDD" id="cd00755">
    <property type="entry name" value="YgdL_like"/>
    <property type="match status" value="1"/>
</dbReference>
<reference evidence="4 5" key="1">
    <citation type="journal article" date="2012" name="J. Bacteriol.">
        <title>Genome Sequence of Idiomarina xiamenensis Type Strain 10-D-4.</title>
        <authorList>
            <person name="Lai Q."/>
            <person name="Wang L."/>
            <person name="Wang W."/>
            <person name="Shao Z."/>
        </authorList>
    </citation>
    <scope>NUCLEOTIDE SEQUENCE [LARGE SCALE GENOMIC DNA]</scope>
    <source>
        <strain evidence="4 5">10-D-4</strain>
    </source>
</reference>
<dbReference type="InterPro" id="IPR035985">
    <property type="entry name" value="Ubiquitin-activating_enz"/>
</dbReference>
<feature type="region of interest" description="Disordered" evidence="1">
    <location>
        <begin position="259"/>
        <end position="278"/>
    </location>
</feature>
<sequence>MNDYQSRFAGIGRVYGQAFSDYLQHCHIVVAGLGGVGSWAVEALARSGVGRLTLIDLDDIALSNSNRQLPATQSTIGRLKGDVLAARVVDINPACQVRFIDDFLLPENFEDYLSDAVDGVIDAIDSVSSKAALMAWCKRRKLALVSCGGAGGQIDPTQISVADITRAQQDPLLAKVRSLLRRDYQFSKNPQRKFGIDVVYSTEQLRYPVANGDISHAKPGAGSMRMDCQSGFGAAMVVTNTFAMFAVATLFKRLQRRMPPPAAVTDESPETRRYCAKG</sequence>
<dbReference type="GO" id="GO:0061503">
    <property type="term" value="F:tRNA threonylcarbamoyladenosine dehydratase"/>
    <property type="evidence" value="ECO:0007669"/>
    <property type="project" value="TreeGrafter"/>
</dbReference>
<feature type="domain" description="THIF-type NAD/FAD binding fold" evidence="3">
    <location>
        <begin position="15"/>
        <end position="159"/>
    </location>
</feature>
<keyword evidence="2" id="KW-1133">Transmembrane helix</keyword>
<dbReference type="STRING" id="740709.A10D4_02890"/>
<evidence type="ECO:0000259" key="3">
    <source>
        <dbReference type="Pfam" id="PF00899"/>
    </source>
</evidence>
<dbReference type="InterPro" id="IPR000594">
    <property type="entry name" value="ThiF_NAD_FAD-bd"/>
</dbReference>
<keyword evidence="5" id="KW-1185">Reference proteome</keyword>
<evidence type="ECO:0000313" key="4">
    <source>
        <dbReference type="EMBL" id="EKE85256.1"/>
    </source>
</evidence>
<gene>
    <name evidence="4" type="ORF">A10D4_02890</name>
</gene>
<dbReference type="eggNOG" id="COG1179">
    <property type="taxonomic scope" value="Bacteria"/>
</dbReference>
<dbReference type="PANTHER" id="PTHR43267:SF1">
    <property type="entry name" value="TRNA THREONYLCARBAMOYLADENOSINE DEHYDRATASE"/>
    <property type="match status" value="1"/>
</dbReference>
<dbReference type="AlphaFoldDB" id="K2JP43"/>
<dbReference type="GO" id="GO:0061504">
    <property type="term" value="P:cyclic threonylcarbamoyladenosine biosynthetic process"/>
    <property type="evidence" value="ECO:0007669"/>
    <property type="project" value="TreeGrafter"/>
</dbReference>
<dbReference type="Proteomes" id="UP000014115">
    <property type="component" value="Unassembled WGS sequence"/>
</dbReference>
<protein>
    <submittedName>
        <fullName evidence="4">Molybdopterin/thiamine biosynthesis family protein</fullName>
    </submittedName>
</protein>
<dbReference type="SUPFAM" id="SSF69572">
    <property type="entry name" value="Activating enzymes of the ubiquitin-like proteins"/>
    <property type="match status" value="1"/>
</dbReference>
<evidence type="ECO:0000313" key="5">
    <source>
        <dbReference type="Proteomes" id="UP000014115"/>
    </source>
</evidence>
<dbReference type="NCBIfam" id="NF011696">
    <property type="entry name" value="PRK15116.1"/>
    <property type="match status" value="1"/>
</dbReference>
<name>K2JP43_9GAMM</name>
<dbReference type="RefSeq" id="WP_008487613.1">
    <property type="nucleotide sequence ID" value="NZ_AMRG01000003.1"/>
</dbReference>
<dbReference type="GO" id="GO:0008641">
    <property type="term" value="F:ubiquitin-like modifier activating enzyme activity"/>
    <property type="evidence" value="ECO:0007669"/>
    <property type="project" value="InterPro"/>
</dbReference>
<dbReference type="Gene3D" id="3.40.50.720">
    <property type="entry name" value="NAD(P)-binding Rossmann-like Domain"/>
    <property type="match status" value="1"/>
</dbReference>
<dbReference type="InterPro" id="IPR045886">
    <property type="entry name" value="ThiF/MoeB/HesA"/>
</dbReference>
<comment type="caution">
    <text evidence="4">The sequence shown here is derived from an EMBL/GenBank/DDBJ whole genome shotgun (WGS) entry which is preliminary data.</text>
</comment>